<dbReference type="Proteomes" id="UP000095287">
    <property type="component" value="Unplaced"/>
</dbReference>
<accession>A0A1I8A7L9</accession>
<sequence length="54" mass="5988">MRLYARNKTAINKAREAAKEFDWKPLPHNAPLSAPQINAAVGLDDILVEGDILM</sequence>
<evidence type="ECO:0000313" key="1">
    <source>
        <dbReference type="Proteomes" id="UP000095287"/>
    </source>
</evidence>
<reference evidence="2" key="1">
    <citation type="submission" date="2016-11" db="UniProtKB">
        <authorList>
            <consortium name="WormBaseParasite"/>
        </authorList>
    </citation>
    <scope>IDENTIFICATION</scope>
</reference>
<dbReference type="WBParaSite" id="L893_g33400.t1">
    <property type="protein sequence ID" value="L893_g33400.t1"/>
    <property type="gene ID" value="L893_g33400"/>
</dbReference>
<protein>
    <submittedName>
        <fullName evidence="2">Aldedh domain-containing protein</fullName>
    </submittedName>
</protein>
<organism evidence="1 2">
    <name type="scientific">Steinernema glaseri</name>
    <dbReference type="NCBI Taxonomy" id="37863"/>
    <lineage>
        <taxon>Eukaryota</taxon>
        <taxon>Metazoa</taxon>
        <taxon>Ecdysozoa</taxon>
        <taxon>Nematoda</taxon>
        <taxon>Chromadorea</taxon>
        <taxon>Rhabditida</taxon>
        <taxon>Tylenchina</taxon>
        <taxon>Panagrolaimomorpha</taxon>
        <taxon>Strongyloidoidea</taxon>
        <taxon>Steinernematidae</taxon>
        <taxon>Steinernema</taxon>
    </lineage>
</organism>
<name>A0A1I8A7L9_9BILA</name>
<keyword evidence="1" id="KW-1185">Reference proteome</keyword>
<dbReference type="AlphaFoldDB" id="A0A1I8A7L9"/>
<evidence type="ECO:0000313" key="2">
    <source>
        <dbReference type="WBParaSite" id="L893_g33400.t1"/>
    </source>
</evidence>
<proteinExistence type="predicted"/>